<dbReference type="AlphaFoldDB" id="X0VQF4"/>
<reference evidence="1" key="1">
    <citation type="journal article" date="2014" name="Front. Microbiol.">
        <title>High frequency of phylogenetically diverse reductive dehalogenase-homologous genes in deep subseafloor sedimentary metagenomes.</title>
        <authorList>
            <person name="Kawai M."/>
            <person name="Futagami T."/>
            <person name="Toyoda A."/>
            <person name="Takaki Y."/>
            <person name="Nishi S."/>
            <person name="Hori S."/>
            <person name="Arai W."/>
            <person name="Tsubouchi T."/>
            <person name="Morono Y."/>
            <person name="Uchiyama I."/>
            <person name="Ito T."/>
            <person name="Fujiyama A."/>
            <person name="Inagaki F."/>
            <person name="Takami H."/>
        </authorList>
    </citation>
    <scope>NUCLEOTIDE SEQUENCE</scope>
    <source>
        <strain evidence="1">Expedition CK06-06</strain>
    </source>
</reference>
<accession>X0VQF4</accession>
<comment type="caution">
    <text evidence="1">The sequence shown here is derived from an EMBL/GenBank/DDBJ whole genome shotgun (WGS) entry which is preliminary data.</text>
</comment>
<dbReference type="EMBL" id="BARS01021036">
    <property type="protein sequence ID" value="GAG13387.1"/>
    <property type="molecule type" value="Genomic_DNA"/>
</dbReference>
<sequence length="33" mass="3971">EGNLIQIINAKIKTSNNRKKELHVYYDTYFDKL</sequence>
<name>X0VQF4_9ZZZZ</name>
<organism evidence="1">
    <name type="scientific">marine sediment metagenome</name>
    <dbReference type="NCBI Taxonomy" id="412755"/>
    <lineage>
        <taxon>unclassified sequences</taxon>
        <taxon>metagenomes</taxon>
        <taxon>ecological metagenomes</taxon>
    </lineage>
</organism>
<evidence type="ECO:0000313" key="1">
    <source>
        <dbReference type="EMBL" id="GAG13387.1"/>
    </source>
</evidence>
<proteinExistence type="predicted"/>
<gene>
    <name evidence="1" type="ORF">S01H1_33849</name>
</gene>
<feature type="non-terminal residue" evidence="1">
    <location>
        <position position="1"/>
    </location>
</feature>
<protein>
    <submittedName>
        <fullName evidence="1">Uncharacterized protein</fullName>
    </submittedName>
</protein>